<dbReference type="GO" id="GO:0003712">
    <property type="term" value="F:transcription coregulator activity"/>
    <property type="evidence" value="ECO:0007669"/>
    <property type="project" value="InterPro"/>
</dbReference>
<reference evidence="7" key="1">
    <citation type="submission" date="2021-03" db="EMBL/GenBank/DDBJ databases">
        <title>Draft genome sequence of rust myrtle Austropuccinia psidii MF-1, a brazilian biotype.</title>
        <authorList>
            <person name="Quecine M.C."/>
            <person name="Pachon D.M.R."/>
            <person name="Bonatelli M.L."/>
            <person name="Correr F.H."/>
            <person name="Franceschini L.M."/>
            <person name="Leite T.F."/>
            <person name="Margarido G.R.A."/>
            <person name="Almeida C.A."/>
            <person name="Ferrarezi J.A."/>
            <person name="Labate C.A."/>
        </authorList>
    </citation>
    <scope>NUCLEOTIDE SEQUENCE</scope>
    <source>
        <strain evidence="7">MF-1</strain>
    </source>
</reference>
<comment type="caution">
    <text evidence="7">The sequence shown here is derived from an EMBL/GenBank/DDBJ whole genome shotgun (WGS) entry which is preliminary data.</text>
</comment>
<evidence type="ECO:0000256" key="1">
    <source>
        <dbReference type="ARBA" id="ARBA00004123"/>
    </source>
</evidence>
<dbReference type="PANTHER" id="PTHR12434:SF6">
    <property type="entry name" value="MEDIATOR OF RNA POLYMERASE II TRANSCRIPTION SUBUNIT 22"/>
    <property type="match status" value="1"/>
</dbReference>
<feature type="region of interest" description="Disordered" evidence="6">
    <location>
        <begin position="38"/>
        <end position="58"/>
    </location>
</feature>
<evidence type="ECO:0000256" key="3">
    <source>
        <dbReference type="ARBA" id="ARBA00023015"/>
    </source>
</evidence>
<dbReference type="InterPro" id="IPR009332">
    <property type="entry name" value="Med22"/>
</dbReference>
<comment type="subcellular location">
    <subcellularLocation>
        <location evidence="1">Nucleus</location>
    </subcellularLocation>
</comment>
<keyword evidence="5" id="KW-0539">Nucleus</keyword>
<dbReference type="Proteomes" id="UP000765509">
    <property type="component" value="Unassembled WGS sequence"/>
</dbReference>
<gene>
    <name evidence="7" type="ORF">O181_037073</name>
</gene>
<name>A0A9Q3D8N4_9BASI</name>
<accession>A0A9Q3D8N4</accession>
<evidence type="ECO:0000256" key="4">
    <source>
        <dbReference type="ARBA" id="ARBA00023163"/>
    </source>
</evidence>
<proteinExistence type="inferred from homology"/>
<organism evidence="7 8">
    <name type="scientific">Austropuccinia psidii MF-1</name>
    <dbReference type="NCBI Taxonomy" id="1389203"/>
    <lineage>
        <taxon>Eukaryota</taxon>
        <taxon>Fungi</taxon>
        <taxon>Dikarya</taxon>
        <taxon>Basidiomycota</taxon>
        <taxon>Pucciniomycotina</taxon>
        <taxon>Pucciniomycetes</taxon>
        <taxon>Pucciniales</taxon>
        <taxon>Sphaerophragmiaceae</taxon>
        <taxon>Austropuccinia</taxon>
    </lineage>
</organism>
<dbReference type="Pfam" id="PF06179">
    <property type="entry name" value="Med22"/>
    <property type="match status" value="1"/>
</dbReference>
<dbReference type="GO" id="GO:0006357">
    <property type="term" value="P:regulation of transcription by RNA polymerase II"/>
    <property type="evidence" value="ECO:0007669"/>
    <property type="project" value="InterPro"/>
</dbReference>
<protein>
    <submittedName>
        <fullName evidence="7">Uncharacterized protein</fullName>
    </submittedName>
</protein>
<evidence type="ECO:0000256" key="6">
    <source>
        <dbReference type="SAM" id="MobiDB-lite"/>
    </source>
</evidence>
<keyword evidence="3" id="KW-0805">Transcription regulation</keyword>
<dbReference type="PANTHER" id="PTHR12434">
    <property type="entry name" value="MEDIATOR OF RNA POLYMERASE II TRANSCRIPTION SUBUNIT 22"/>
    <property type="match status" value="1"/>
</dbReference>
<dbReference type="OrthoDB" id="203279at2759"/>
<evidence type="ECO:0000256" key="2">
    <source>
        <dbReference type="ARBA" id="ARBA00005942"/>
    </source>
</evidence>
<dbReference type="GO" id="GO:0016592">
    <property type="term" value="C:mediator complex"/>
    <property type="evidence" value="ECO:0007669"/>
    <property type="project" value="InterPro"/>
</dbReference>
<keyword evidence="4" id="KW-0804">Transcription</keyword>
<keyword evidence="8" id="KW-1185">Reference proteome</keyword>
<dbReference type="EMBL" id="AVOT02014139">
    <property type="protein sequence ID" value="MBW0497358.1"/>
    <property type="molecule type" value="Genomic_DNA"/>
</dbReference>
<sequence>MNEEAKFQLGKALPLEESGGAAQCAPCSAPRAISSKKITTSQMLIPEKDNTSSSSSLFQTDVRRRTKLSTATNALRSAAVEAQTDSLGVSSDECLREMEDEANRIIDRDIETLVEGMEEIVDLSMVKSIDKLRALQDSLALELRTETLVRSCTSLMVLSHSMKMMWLLGDEAHGRLVRDRRLKALGAEIEILKSRAKDLMEDLKVEAPSPSTPFTDT</sequence>
<dbReference type="AlphaFoldDB" id="A0A9Q3D8N4"/>
<evidence type="ECO:0000313" key="8">
    <source>
        <dbReference type="Proteomes" id="UP000765509"/>
    </source>
</evidence>
<comment type="similarity">
    <text evidence="2">Belongs to the Mediator complex subunit 22 family.</text>
</comment>
<evidence type="ECO:0000256" key="5">
    <source>
        <dbReference type="ARBA" id="ARBA00023242"/>
    </source>
</evidence>
<evidence type="ECO:0000313" key="7">
    <source>
        <dbReference type="EMBL" id="MBW0497358.1"/>
    </source>
</evidence>